<evidence type="ECO:0000313" key="2">
    <source>
        <dbReference type="EMBL" id="GJC84848.1"/>
    </source>
</evidence>
<dbReference type="AlphaFoldDB" id="A0AA37GRG9"/>
<gene>
    <name evidence="2" type="ORF">ColLi_07686</name>
</gene>
<sequence>MSHFIHGNNVIKALFKRYQDHNIEYAACGLLQNLLFLGFPINEGYANTFEQPPDQGGTRMDVLTLNLRNNRLVPTMIFEVKGGGKAAAEAERQVLGYALAAIRHHRLAGIYVCTFIGKERDILFACWVVDATDRILQPADHSPARYTSLGSDTEHRLWLFWGHVKSHLDQPQPMPPPQIQAPNQYVYDPSQYVYGDDEDIYDAPSADTYNQPSVYTQDPLLRNQPTQGQLGGQDTLPREFTGGKSTEGPTVDDSEAEEEEDEGTEDDEPGPSAAGPSQAYSSEHNQPESEQVKIRRVAHMLHATEYTFKKKGKDGKKGKKVTTKKEHWRRVLTQTRGLEVWYFKKNEKYWGYMHTD</sequence>
<proteinExistence type="predicted"/>
<accession>A0AA37GRG9</accession>
<evidence type="ECO:0000256" key="1">
    <source>
        <dbReference type="SAM" id="MobiDB-lite"/>
    </source>
</evidence>
<reference evidence="2 3" key="1">
    <citation type="submission" date="2021-07" db="EMBL/GenBank/DDBJ databases">
        <title>Genome data of Colletotrichum spaethianum.</title>
        <authorList>
            <person name="Utami Y.D."/>
            <person name="Hiruma K."/>
        </authorList>
    </citation>
    <scope>NUCLEOTIDE SEQUENCE [LARGE SCALE GENOMIC DNA]</scope>
    <source>
        <strain evidence="2 3">MAFF 242679</strain>
    </source>
</reference>
<feature type="compositionally biased region" description="Polar residues" evidence="1">
    <location>
        <begin position="207"/>
        <end position="216"/>
    </location>
</feature>
<evidence type="ECO:0000313" key="3">
    <source>
        <dbReference type="Proteomes" id="UP001055172"/>
    </source>
</evidence>
<feature type="compositionally biased region" description="Acidic residues" evidence="1">
    <location>
        <begin position="250"/>
        <end position="269"/>
    </location>
</feature>
<name>A0AA37GRG9_9PEZI</name>
<dbReference type="EMBL" id="BPPX01000016">
    <property type="protein sequence ID" value="GJC84848.1"/>
    <property type="molecule type" value="Genomic_DNA"/>
</dbReference>
<feature type="compositionally biased region" description="Basic residues" evidence="1">
    <location>
        <begin position="309"/>
        <end position="325"/>
    </location>
</feature>
<feature type="region of interest" description="Disordered" evidence="1">
    <location>
        <begin position="306"/>
        <end position="325"/>
    </location>
</feature>
<keyword evidence="3" id="KW-1185">Reference proteome</keyword>
<dbReference type="Proteomes" id="UP001055172">
    <property type="component" value="Unassembled WGS sequence"/>
</dbReference>
<comment type="caution">
    <text evidence="2">The sequence shown here is derived from an EMBL/GenBank/DDBJ whole genome shotgun (WGS) entry which is preliminary data.</text>
</comment>
<protein>
    <submittedName>
        <fullName evidence="2">Uncharacterized protein</fullName>
    </submittedName>
</protein>
<organism evidence="2 3">
    <name type="scientific">Colletotrichum liriopes</name>
    <dbReference type="NCBI Taxonomy" id="708192"/>
    <lineage>
        <taxon>Eukaryota</taxon>
        <taxon>Fungi</taxon>
        <taxon>Dikarya</taxon>
        <taxon>Ascomycota</taxon>
        <taxon>Pezizomycotina</taxon>
        <taxon>Sordariomycetes</taxon>
        <taxon>Hypocreomycetidae</taxon>
        <taxon>Glomerellales</taxon>
        <taxon>Glomerellaceae</taxon>
        <taxon>Colletotrichum</taxon>
        <taxon>Colletotrichum spaethianum species complex</taxon>
    </lineage>
</organism>
<feature type="region of interest" description="Disordered" evidence="1">
    <location>
        <begin position="196"/>
        <end position="291"/>
    </location>
</feature>